<dbReference type="PROSITE" id="PS00092">
    <property type="entry name" value="N6_MTASE"/>
    <property type="match status" value="1"/>
</dbReference>
<dbReference type="Pfam" id="PF05175">
    <property type="entry name" value="MTS"/>
    <property type="match status" value="1"/>
</dbReference>
<dbReference type="EC" id="2.1.1.297" evidence="1"/>
<organism evidence="7">
    <name type="scientific">Capra hircus</name>
    <name type="common">Goat</name>
    <dbReference type="NCBI Taxonomy" id="9925"/>
    <lineage>
        <taxon>Eukaryota</taxon>
        <taxon>Metazoa</taxon>
        <taxon>Chordata</taxon>
        <taxon>Craniata</taxon>
        <taxon>Vertebrata</taxon>
        <taxon>Euteleostomi</taxon>
        <taxon>Mammalia</taxon>
        <taxon>Eutheria</taxon>
        <taxon>Laurasiatheria</taxon>
        <taxon>Artiodactyla</taxon>
        <taxon>Ruminantia</taxon>
        <taxon>Pecora</taxon>
        <taxon>Bovidae</taxon>
        <taxon>Caprinae</taxon>
        <taxon>Capra</taxon>
    </lineage>
</organism>
<keyword evidence="4" id="KW-0949">S-adenosyl-L-methionine</keyword>
<dbReference type="GO" id="GO:0003676">
    <property type="term" value="F:nucleic acid binding"/>
    <property type="evidence" value="ECO:0007669"/>
    <property type="project" value="InterPro"/>
</dbReference>
<dbReference type="GO" id="GO:0005739">
    <property type="term" value="C:mitochondrion"/>
    <property type="evidence" value="ECO:0007669"/>
    <property type="project" value="TreeGrafter"/>
</dbReference>
<dbReference type="InterPro" id="IPR029063">
    <property type="entry name" value="SAM-dependent_MTases_sf"/>
</dbReference>
<proteinExistence type="predicted"/>
<keyword evidence="3" id="KW-0808">Transferase</keyword>
<dbReference type="Gene3D" id="3.40.50.150">
    <property type="entry name" value="Vaccinia Virus protein VP39"/>
    <property type="match status" value="1"/>
</dbReference>
<dbReference type="Gene3D" id="1.10.8.10">
    <property type="entry name" value="DNA helicase RuvA subunit, C-terminal domain"/>
    <property type="match status" value="1"/>
</dbReference>
<dbReference type="GO" id="GO:0032259">
    <property type="term" value="P:methylation"/>
    <property type="evidence" value="ECO:0007669"/>
    <property type="project" value="UniProtKB-KW"/>
</dbReference>
<keyword evidence="2" id="KW-0489">Methyltransferase</keyword>
<reference evidence="7" key="2">
    <citation type="submission" date="2025-08" db="UniProtKB">
        <authorList>
            <consortium name="Ensembl"/>
        </authorList>
    </citation>
    <scope>IDENTIFICATION</scope>
</reference>
<dbReference type="InterPro" id="IPR002052">
    <property type="entry name" value="DNA_methylase_N6_adenine_CS"/>
</dbReference>
<dbReference type="InterPro" id="IPR004556">
    <property type="entry name" value="HemK-like"/>
</dbReference>
<dbReference type="GO" id="GO:0102559">
    <property type="term" value="F:peptide chain release factor N(5)-glutamine methyltransferase activity"/>
    <property type="evidence" value="ECO:0007669"/>
    <property type="project" value="UniProtKB-EC"/>
</dbReference>
<evidence type="ECO:0000256" key="5">
    <source>
        <dbReference type="ARBA" id="ARBA00048391"/>
    </source>
</evidence>
<evidence type="ECO:0000256" key="4">
    <source>
        <dbReference type="ARBA" id="ARBA00022691"/>
    </source>
</evidence>
<dbReference type="CDD" id="cd02440">
    <property type="entry name" value="AdoMet_MTases"/>
    <property type="match status" value="1"/>
</dbReference>
<dbReference type="AlphaFoldDB" id="A0A8C2SFH0"/>
<dbReference type="InterPro" id="IPR007848">
    <property type="entry name" value="Small_mtfrase_dom"/>
</dbReference>
<evidence type="ECO:0000259" key="6">
    <source>
        <dbReference type="Pfam" id="PF05175"/>
    </source>
</evidence>
<accession>A0A8C2SFH0</accession>
<evidence type="ECO:0000256" key="3">
    <source>
        <dbReference type="ARBA" id="ARBA00022679"/>
    </source>
</evidence>
<evidence type="ECO:0000256" key="1">
    <source>
        <dbReference type="ARBA" id="ARBA00012771"/>
    </source>
</evidence>
<evidence type="ECO:0000256" key="2">
    <source>
        <dbReference type="ARBA" id="ARBA00022603"/>
    </source>
</evidence>
<dbReference type="SUPFAM" id="SSF53335">
    <property type="entry name" value="S-adenosyl-L-methionine-dependent methyltransferases"/>
    <property type="match status" value="1"/>
</dbReference>
<sequence>MISMGQFQSLRPGLWTQPLTPWQLQCIQELGSYRLQRMPVQYILGEWDFQGLNLKMAPPVFIPRPETEELVEWVLEEVTQGPRVVGAESSPLILEVGCGSGAISLSLLSRLPQSRVIAVDKGEAAICLTHENAQRLQLQDRIQIVPFDVTSVESWAHLLSWGPVDLVVSNPPYVFHRDMEKLAPEILRYEDPVALDGGEEGMDIIAHILALAPQLLKDSGSIFLEVDPQHPELVGSWLQSQPDLSLNLVAMRRDFCGRPRFLHISRRLGNRSKGGSVLPGAAKGKGAHSAAQELSRRRFPVWLHRVSVAKAGCCVFRGIALGMLEDTANKVARDQQVVA</sequence>
<protein>
    <recommendedName>
        <fullName evidence="1">peptide chain release factor N(5)-glutamine methyltransferase</fullName>
        <ecNumber evidence="1">2.1.1.297</ecNumber>
    </recommendedName>
</protein>
<name>A0A8C2SFH0_CAPHI</name>
<dbReference type="InterPro" id="IPR050320">
    <property type="entry name" value="N5-glutamine_MTase"/>
</dbReference>
<evidence type="ECO:0000313" key="7">
    <source>
        <dbReference type="Ensembl" id="ENSCHIP00010042626.1"/>
    </source>
</evidence>
<dbReference type="Ensembl" id="ENSCHIT00010059237.1">
    <property type="protein sequence ID" value="ENSCHIP00010042626.1"/>
    <property type="gene ID" value="ENSCHIG00010031040.1"/>
</dbReference>
<dbReference type="NCBIfam" id="TIGR00536">
    <property type="entry name" value="hemK_fam"/>
    <property type="match status" value="1"/>
</dbReference>
<feature type="domain" description="Methyltransferase small" evidence="6">
    <location>
        <begin position="93"/>
        <end position="181"/>
    </location>
</feature>
<reference evidence="7" key="1">
    <citation type="submission" date="2019-03" db="EMBL/GenBank/DDBJ databases">
        <title>Genome sequencing and reference-guided assembly of Black Bengal Goat (Capra hircus).</title>
        <authorList>
            <person name="Siddiki A.Z."/>
            <person name="Baten A."/>
            <person name="Billah M."/>
            <person name="Alam M.A.U."/>
            <person name="Shawrob K.S.M."/>
            <person name="Saha S."/>
            <person name="Chowdhury M."/>
            <person name="Rahman A.H."/>
            <person name="Stear M."/>
            <person name="Miah G."/>
            <person name="Das G.B."/>
            <person name="Hossain M.M."/>
            <person name="Kumkum M."/>
            <person name="Islam M.S."/>
            <person name="Mollah A.M."/>
            <person name="Ahsan A."/>
            <person name="Tusar F."/>
            <person name="Khan M.K.I."/>
        </authorList>
    </citation>
    <scope>NUCLEOTIDE SEQUENCE [LARGE SCALE GENOMIC DNA]</scope>
</reference>
<comment type="catalytic activity">
    <reaction evidence="5">
        <text>L-glutaminyl-[peptide chain release factor] + S-adenosyl-L-methionine = N(5)-methyl-L-glutaminyl-[peptide chain release factor] + S-adenosyl-L-homocysteine + H(+)</text>
        <dbReference type="Rhea" id="RHEA:42896"/>
        <dbReference type="Rhea" id="RHEA-COMP:10271"/>
        <dbReference type="Rhea" id="RHEA-COMP:10272"/>
        <dbReference type="ChEBI" id="CHEBI:15378"/>
        <dbReference type="ChEBI" id="CHEBI:30011"/>
        <dbReference type="ChEBI" id="CHEBI:57856"/>
        <dbReference type="ChEBI" id="CHEBI:59789"/>
        <dbReference type="ChEBI" id="CHEBI:61891"/>
        <dbReference type="EC" id="2.1.1.297"/>
    </reaction>
</comment>
<dbReference type="PANTHER" id="PTHR18895">
    <property type="entry name" value="HEMK METHYLTRANSFERASE"/>
    <property type="match status" value="1"/>
</dbReference>
<dbReference type="PANTHER" id="PTHR18895:SF74">
    <property type="entry name" value="MTRF1L RELEASE FACTOR GLUTAMINE METHYLTRANSFERASE"/>
    <property type="match status" value="1"/>
</dbReference>